<keyword evidence="1" id="KW-1133">Transmembrane helix</keyword>
<sequence length="221" mass="25130">MTKFRLNPTIQVILMLGLGILLAFSHVLWLNITLCALCLLYLASQRVAFKKLGLILLISLPLACGTWWSFIAFSQTNAWANAALYTSRLFCYLLLGCCLLLTASLEEILFSLVLHLKLSQTFVYGFLAAANMVNALQKQLRSMRYAALNKQQPYHFYTPALYLKLIVTSIQWSDALAQAMRVQGFLEGYPRTFSFQDHLPKWQWGLAVMLIVLYGFLAFLN</sequence>
<feature type="transmembrane region" description="Helical" evidence="1">
    <location>
        <begin position="54"/>
        <end position="73"/>
    </location>
</feature>
<dbReference type="EMBL" id="AYYN01000174">
    <property type="protein sequence ID" value="KRM70521.1"/>
    <property type="molecule type" value="Genomic_DNA"/>
</dbReference>
<dbReference type="RefSeq" id="WP_056960302.1">
    <property type="nucleotide sequence ID" value="NZ_AYYN01000174.1"/>
</dbReference>
<proteinExistence type="predicted"/>
<accession>A0A0R2B2W9</accession>
<dbReference type="AlphaFoldDB" id="A0A0R2B2W9"/>
<organism evidence="2 3">
    <name type="scientific">Ligilactobacillus murinus DSM 20452 = NBRC 14221</name>
    <dbReference type="NCBI Taxonomy" id="1423772"/>
    <lineage>
        <taxon>Bacteria</taxon>
        <taxon>Bacillati</taxon>
        <taxon>Bacillota</taxon>
        <taxon>Bacilli</taxon>
        <taxon>Lactobacillales</taxon>
        <taxon>Lactobacillaceae</taxon>
        <taxon>Ligilactobacillus</taxon>
    </lineage>
</organism>
<dbReference type="Proteomes" id="UP000051612">
    <property type="component" value="Unassembled WGS sequence"/>
</dbReference>
<evidence type="ECO:0000313" key="3">
    <source>
        <dbReference type="Proteomes" id="UP000051612"/>
    </source>
</evidence>
<reference evidence="2 3" key="1">
    <citation type="journal article" date="2015" name="Genome Announc.">
        <title>Expanding the biotechnology potential of lactobacilli through comparative genomics of 213 strains and associated genera.</title>
        <authorList>
            <person name="Sun Z."/>
            <person name="Harris H.M."/>
            <person name="McCann A."/>
            <person name="Guo C."/>
            <person name="Argimon S."/>
            <person name="Zhang W."/>
            <person name="Yang X."/>
            <person name="Jeffery I.B."/>
            <person name="Cooney J.C."/>
            <person name="Kagawa T.F."/>
            <person name="Liu W."/>
            <person name="Song Y."/>
            <person name="Salvetti E."/>
            <person name="Wrobel A."/>
            <person name="Rasinkangas P."/>
            <person name="Parkhill J."/>
            <person name="Rea M.C."/>
            <person name="O'Sullivan O."/>
            <person name="Ritari J."/>
            <person name="Douillard F.P."/>
            <person name="Paul Ross R."/>
            <person name="Yang R."/>
            <person name="Briner A.E."/>
            <person name="Felis G.E."/>
            <person name="de Vos W.M."/>
            <person name="Barrangou R."/>
            <person name="Klaenhammer T.R."/>
            <person name="Caufield P.W."/>
            <person name="Cui Y."/>
            <person name="Zhang H."/>
            <person name="O'Toole P.W."/>
        </authorList>
    </citation>
    <scope>NUCLEOTIDE SEQUENCE [LARGE SCALE GENOMIC DNA]</scope>
    <source>
        <strain evidence="2 3">DSM 20452</strain>
    </source>
</reference>
<feature type="transmembrane region" description="Helical" evidence="1">
    <location>
        <begin position="109"/>
        <end position="133"/>
    </location>
</feature>
<protein>
    <submittedName>
        <fullName evidence="2">ABC transporter integral membrane subunit</fullName>
    </submittedName>
</protein>
<feature type="transmembrane region" description="Helical" evidence="1">
    <location>
        <begin position="85"/>
        <end position="103"/>
    </location>
</feature>
<keyword evidence="1" id="KW-0472">Membrane</keyword>
<gene>
    <name evidence="2" type="ORF">FC48_GL001692</name>
</gene>
<keyword evidence="1" id="KW-0812">Transmembrane</keyword>
<comment type="caution">
    <text evidence="2">The sequence shown here is derived from an EMBL/GenBank/DDBJ whole genome shotgun (WGS) entry which is preliminary data.</text>
</comment>
<feature type="transmembrane region" description="Helical" evidence="1">
    <location>
        <begin position="202"/>
        <end position="220"/>
    </location>
</feature>
<evidence type="ECO:0000256" key="1">
    <source>
        <dbReference type="SAM" id="Phobius"/>
    </source>
</evidence>
<feature type="transmembrane region" description="Helical" evidence="1">
    <location>
        <begin position="12"/>
        <end position="42"/>
    </location>
</feature>
<name>A0A0R2B2W9_9LACO</name>
<dbReference type="PATRIC" id="fig|1423772.3.peg.1799"/>
<evidence type="ECO:0000313" key="2">
    <source>
        <dbReference type="EMBL" id="KRM70521.1"/>
    </source>
</evidence>